<evidence type="ECO:0000313" key="3">
    <source>
        <dbReference type="Proteomes" id="UP000256310"/>
    </source>
</evidence>
<keyword evidence="2" id="KW-0808">Transferase</keyword>
<evidence type="ECO:0000313" key="2">
    <source>
        <dbReference type="EMBL" id="RED17254.1"/>
    </source>
</evidence>
<evidence type="ECO:0000259" key="1">
    <source>
        <dbReference type="Pfam" id="PF08241"/>
    </source>
</evidence>
<proteinExistence type="predicted"/>
<dbReference type="InterPro" id="IPR029063">
    <property type="entry name" value="SAM-dependent_MTases_sf"/>
</dbReference>
<keyword evidence="2" id="KW-0489">Methyltransferase</keyword>
<dbReference type="AlphaFoldDB" id="A0A3D9FHI0"/>
<keyword evidence="2" id="KW-0830">Ubiquinone</keyword>
<sequence length="289" mass="30206">MTKAKAWSAYWAQMGEAGGCLPGAPPVVEAQLAQLWEEFAQGFAPGSKLLDLACGTGAVMRSLLRGNDRLDLTGVDYAVLPKTRTKKVRLVGETDIAALSFADESFDGLSSQFGVEYSDIGQSAPEMARVAKTGASLRLVVHHAASPIVAQNRSRYAALNAIAQSAILNMARSAVVQPGSSTALLSQAFSLIARNHPDQSVVREIAAGVDNAIRIGGKKGAGELDRIDTNLAQECGVLGALLKVALDEPGIEAFLASLDGAFQCAPPGPIQIRGLAEPIAWLVTGTRNA</sequence>
<dbReference type="OrthoDB" id="9777830at2"/>
<feature type="domain" description="Methyltransferase type 11" evidence="1">
    <location>
        <begin position="50"/>
        <end position="137"/>
    </location>
</feature>
<dbReference type="Proteomes" id="UP000256310">
    <property type="component" value="Unassembled WGS sequence"/>
</dbReference>
<dbReference type="InterPro" id="IPR013216">
    <property type="entry name" value="Methyltransf_11"/>
</dbReference>
<dbReference type="EMBL" id="QRDP01000004">
    <property type="protein sequence ID" value="RED17254.1"/>
    <property type="molecule type" value="Genomic_DNA"/>
</dbReference>
<keyword evidence="3" id="KW-1185">Reference proteome</keyword>
<dbReference type="RefSeq" id="WP_116236547.1">
    <property type="nucleotide sequence ID" value="NZ_QRDP01000004.1"/>
</dbReference>
<dbReference type="Pfam" id="PF08241">
    <property type="entry name" value="Methyltransf_11"/>
    <property type="match status" value="1"/>
</dbReference>
<dbReference type="GO" id="GO:0008757">
    <property type="term" value="F:S-adenosylmethionine-dependent methyltransferase activity"/>
    <property type="evidence" value="ECO:0007669"/>
    <property type="project" value="InterPro"/>
</dbReference>
<dbReference type="SUPFAM" id="SSF53335">
    <property type="entry name" value="S-adenosyl-L-methionine-dependent methyltransferases"/>
    <property type="match status" value="1"/>
</dbReference>
<dbReference type="Gene3D" id="3.40.50.150">
    <property type="entry name" value="Vaccinia Virus protein VP39"/>
    <property type="match status" value="1"/>
</dbReference>
<protein>
    <submittedName>
        <fullName evidence="2">Ubiquinone/menaquinone biosynthesis C-methylase UbiE</fullName>
    </submittedName>
</protein>
<comment type="caution">
    <text evidence="2">The sequence shown here is derived from an EMBL/GenBank/DDBJ whole genome shotgun (WGS) entry which is preliminary data.</text>
</comment>
<organism evidence="2 3">
    <name type="scientific">Parasphingopyxis lamellibrachiae</name>
    <dbReference type="NCBI Taxonomy" id="680125"/>
    <lineage>
        <taxon>Bacteria</taxon>
        <taxon>Pseudomonadati</taxon>
        <taxon>Pseudomonadota</taxon>
        <taxon>Alphaproteobacteria</taxon>
        <taxon>Sphingomonadales</taxon>
        <taxon>Sphingomonadaceae</taxon>
        <taxon>Parasphingopyxis</taxon>
    </lineage>
</organism>
<name>A0A3D9FHI0_9SPHN</name>
<accession>A0A3D9FHI0</accession>
<dbReference type="GO" id="GO:0032259">
    <property type="term" value="P:methylation"/>
    <property type="evidence" value="ECO:0007669"/>
    <property type="project" value="UniProtKB-KW"/>
</dbReference>
<reference evidence="2 3" key="1">
    <citation type="submission" date="2018-07" db="EMBL/GenBank/DDBJ databases">
        <title>Genomic Encyclopedia of Type Strains, Phase IV (KMG-IV): sequencing the most valuable type-strain genomes for metagenomic binning, comparative biology and taxonomic classification.</title>
        <authorList>
            <person name="Goeker M."/>
        </authorList>
    </citation>
    <scope>NUCLEOTIDE SEQUENCE [LARGE SCALE GENOMIC DNA]</scope>
    <source>
        <strain evidence="2 3">DSM 26725</strain>
    </source>
</reference>
<gene>
    <name evidence="2" type="ORF">DFR46_2293</name>
</gene>